<dbReference type="SMART" id="SM00468">
    <property type="entry name" value="PreSET"/>
    <property type="match status" value="1"/>
</dbReference>
<keyword evidence="8" id="KW-0949">S-adenosyl-L-methionine</keyword>
<evidence type="ECO:0000256" key="13">
    <source>
        <dbReference type="ARBA" id="ARBA00023015"/>
    </source>
</evidence>
<evidence type="ECO:0000256" key="12">
    <source>
        <dbReference type="ARBA" id="ARBA00022853"/>
    </source>
</evidence>
<evidence type="ECO:0000256" key="9">
    <source>
        <dbReference type="ARBA" id="ARBA00022723"/>
    </source>
</evidence>
<dbReference type="Pfam" id="PF18358">
    <property type="entry name" value="Tudor_4"/>
    <property type="match status" value="1"/>
</dbReference>
<keyword evidence="7" id="KW-0808">Transferase</keyword>
<keyword evidence="13" id="KW-0805">Transcription regulation</keyword>
<evidence type="ECO:0000256" key="6">
    <source>
        <dbReference type="ARBA" id="ARBA00022603"/>
    </source>
</evidence>
<dbReference type="PROSITE" id="PS50868">
    <property type="entry name" value="POST_SET"/>
    <property type="match status" value="1"/>
</dbReference>
<dbReference type="Proteomes" id="UP000694568">
    <property type="component" value="Unplaced"/>
</dbReference>
<dbReference type="InterPro" id="IPR007728">
    <property type="entry name" value="Pre-SET_dom"/>
</dbReference>
<dbReference type="GO" id="GO:0006346">
    <property type="term" value="P:DNA methylation-dependent constitutive heterochromatin formation"/>
    <property type="evidence" value="ECO:0007669"/>
    <property type="project" value="UniProtKB-ARBA"/>
</dbReference>
<dbReference type="InterPro" id="IPR040880">
    <property type="entry name" value="DUF5604"/>
</dbReference>
<dbReference type="CDD" id="cd10517">
    <property type="entry name" value="SET_SETDB1"/>
    <property type="match status" value="1"/>
</dbReference>
<dbReference type="GO" id="GO:0003677">
    <property type="term" value="F:DNA binding"/>
    <property type="evidence" value="ECO:0007669"/>
    <property type="project" value="InterPro"/>
</dbReference>
<dbReference type="Pfam" id="PF01429">
    <property type="entry name" value="MBD"/>
    <property type="match status" value="1"/>
</dbReference>
<dbReference type="Gene3D" id="2.170.270.10">
    <property type="entry name" value="SET domain"/>
    <property type="match status" value="2"/>
</dbReference>
<dbReference type="EC" id="2.1.1.354" evidence="3"/>
<name>A0A8C9YHJ7_SANLU</name>
<dbReference type="Pfam" id="PF18359">
    <property type="entry name" value="Tudor_5"/>
    <property type="match status" value="1"/>
</dbReference>
<evidence type="ECO:0000259" key="20">
    <source>
        <dbReference type="PROSITE" id="PS50280"/>
    </source>
</evidence>
<evidence type="ECO:0000256" key="8">
    <source>
        <dbReference type="ARBA" id="ARBA00022691"/>
    </source>
</evidence>
<dbReference type="InterPro" id="IPR003616">
    <property type="entry name" value="Post-SET_dom"/>
</dbReference>
<keyword evidence="24" id="KW-1185">Reference proteome</keyword>
<evidence type="ECO:0000256" key="7">
    <source>
        <dbReference type="ARBA" id="ARBA00022679"/>
    </source>
</evidence>
<dbReference type="FunFam" id="2.30.30.140:FF:000034">
    <property type="entry name" value="Histone-lysine N-methyltransferase"/>
    <property type="match status" value="1"/>
</dbReference>
<evidence type="ECO:0000256" key="16">
    <source>
        <dbReference type="ARBA" id="ARBA00023242"/>
    </source>
</evidence>
<dbReference type="CDD" id="cd01395">
    <property type="entry name" value="HMT_MBD"/>
    <property type="match status" value="1"/>
</dbReference>
<organism evidence="23 24">
    <name type="scientific">Sander lucioperca</name>
    <name type="common">Pike-perch</name>
    <name type="synonym">Perca lucioperca</name>
    <dbReference type="NCBI Taxonomy" id="283035"/>
    <lineage>
        <taxon>Eukaryota</taxon>
        <taxon>Metazoa</taxon>
        <taxon>Chordata</taxon>
        <taxon>Craniata</taxon>
        <taxon>Vertebrata</taxon>
        <taxon>Euteleostomi</taxon>
        <taxon>Actinopterygii</taxon>
        <taxon>Neopterygii</taxon>
        <taxon>Teleostei</taxon>
        <taxon>Neoteleostei</taxon>
        <taxon>Acanthomorphata</taxon>
        <taxon>Eupercaria</taxon>
        <taxon>Perciformes</taxon>
        <taxon>Percoidei</taxon>
        <taxon>Percidae</taxon>
        <taxon>Luciopercinae</taxon>
        <taxon>Sander</taxon>
    </lineage>
</organism>
<dbReference type="InterPro" id="IPR051516">
    <property type="entry name" value="SETDB_methyltransferase"/>
</dbReference>
<evidence type="ECO:0000256" key="2">
    <source>
        <dbReference type="ARBA" id="ARBA00004286"/>
    </source>
</evidence>
<keyword evidence="11" id="KW-0862">Zinc</keyword>
<feature type="region of interest" description="Disordered" evidence="19">
    <location>
        <begin position="783"/>
        <end position="807"/>
    </location>
</feature>
<keyword evidence="14" id="KW-0175">Coiled coil</keyword>
<dbReference type="CDD" id="cd21181">
    <property type="entry name" value="Tudor_SETDB1_rpt2"/>
    <property type="match status" value="1"/>
</dbReference>
<gene>
    <name evidence="23" type="primary">setdb1b</name>
</gene>
<sequence>MEVDSWDSNLEEELGISLDELKKWIDDAVDKSEIVQKKKAQLTELKEWVEKKEEEEAMTDMLLTDANKSLLECEKLVKDTYQKNGLVYRESSSEDEGGGGGKLFSEVIEIDDDDDDDVIAVMLHASYLSVFVSQVPSQSMTQPNPNVTEDELRVGMTILGKKRTKTWHRGALVAIHPAGNGIFKYKVKFDKGKSLLSGNHVAFEYNPTLEILYVGARVVAKYKDGNLVWLYAGIVAEMPNNKNRMRFLIFFDDGYASYVTLPELHPVCRPLKRTWEDIEDASCRDFIEEYITAYPSRPMVLLKVGQIIKTEWEGTWWRSKVEEVDGSLVKILFLDDKRSEWIYRGSTRLEPMFNLKMTTANTQEKKLAGQQRTRPNMGALRSKGPVVQYTSDGQVGASPVKTPQASPSQMLSVQNIAPPTFTQPYQRLLPSLAPGPAPITHTTAIIPHQSAYRAPTDRIFYLAHTCQPACLNRVRPTRSDIHRGKNPLLTPLLYDFRRMTGRRKVNRKMSFHVIYKAPCGLCLRNMEEIQHYLFQTRCDFIFLEMFCLDPYVLVDRPFQPQRPVYYIPDITSGREDIPLSCVNEIDSTPPPKVAYSKERIPEDGVYINTSPDFLVGCDCTDGCRDKSKCSCHQLTLQATGCTPGAQINPNAGYFHKRLEECLPTGIYECNKRCKCCAQMCTNRLVQHGLQVRLQLFKTQNKGWGIRCLDDVAKGSFVCIYAGKILTDDFADKEGLEMGDEYFANLDHIESVENFKEGYESEAHCSDSEGSGVDMSRLKIQPSALVSSNPVGRPPKKGESNDSSDDTFVKENYFSSSSVWRSYTTRGQAKGNKEGELVASLGGVGKGAPGGGDNTLKSTRLFFDGEESCYIIDAKLEGNLGRYLNHSCSPNLFVQNVFVDTHDLRFPWVAFFASKRIRAGTELTWDYNYEVGSVEGKVLLCCCGSTECRGRLL</sequence>
<keyword evidence="9" id="KW-0479">Metal-binding</keyword>
<comment type="subcellular location">
    <subcellularLocation>
        <location evidence="2">Chromosome</location>
    </subcellularLocation>
    <subcellularLocation>
        <location evidence="1">Nucleus</location>
    </subcellularLocation>
</comment>
<keyword evidence="6" id="KW-0489">Methyltransferase</keyword>
<dbReference type="InterPro" id="IPR001214">
    <property type="entry name" value="SET_dom"/>
</dbReference>
<dbReference type="GO" id="GO:1990841">
    <property type="term" value="F:promoter-specific chromatin binding"/>
    <property type="evidence" value="ECO:0007669"/>
    <property type="project" value="UniProtKB-ARBA"/>
</dbReference>
<reference evidence="23" key="1">
    <citation type="submission" date="2025-08" db="UniProtKB">
        <authorList>
            <consortium name="Ensembl"/>
        </authorList>
    </citation>
    <scope>IDENTIFICATION</scope>
</reference>
<dbReference type="FunFam" id="2.170.270.10:FF:000017">
    <property type="entry name" value="Histone-lysine N-methyltransferase"/>
    <property type="match status" value="1"/>
</dbReference>
<dbReference type="FunFam" id="2.30.30.140:FF:000037">
    <property type="entry name" value="Histone-lysine N-methyltransferase"/>
    <property type="match status" value="1"/>
</dbReference>
<dbReference type="AlphaFoldDB" id="A0A8C9YHJ7"/>
<dbReference type="InterPro" id="IPR002999">
    <property type="entry name" value="Tudor"/>
</dbReference>
<evidence type="ECO:0000256" key="18">
    <source>
        <dbReference type="ARBA" id="ARBA00055955"/>
    </source>
</evidence>
<evidence type="ECO:0000256" key="19">
    <source>
        <dbReference type="SAM" id="MobiDB-lite"/>
    </source>
</evidence>
<dbReference type="SUPFAM" id="SSF82199">
    <property type="entry name" value="SET domain"/>
    <property type="match status" value="1"/>
</dbReference>
<keyword evidence="5" id="KW-0678">Repressor</keyword>
<evidence type="ECO:0000259" key="21">
    <source>
        <dbReference type="PROSITE" id="PS50867"/>
    </source>
</evidence>
<comment type="catalytic activity">
    <reaction evidence="17">
        <text>L-lysyl(4)-[histone H3] + 3 S-adenosyl-L-methionine = N(6),N(6),N(6)-trimethyl-L-lysyl(4)-[histone H3] + 3 S-adenosyl-L-homocysteine + 3 H(+)</text>
        <dbReference type="Rhea" id="RHEA:60260"/>
        <dbReference type="Rhea" id="RHEA-COMP:15537"/>
        <dbReference type="Rhea" id="RHEA-COMP:15547"/>
        <dbReference type="ChEBI" id="CHEBI:15378"/>
        <dbReference type="ChEBI" id="CHEBI:29969"/>
        <dbReference type="ChEBI" id="CHEBI:57856"/>
        <dbReference type="ChEBI" id="CHEBI:59789"/>
        <dbReference type="ChEBI" id="CHEBI:61961"/>
        <dbReference type="EC" id="2.1.1.354"/>
    </reaction>
</comment>
<evidence type="ECO:0000256" key="4">
    <source>
        <dbReference type="ARBA" id="ARBA00022454"/>
    </source>
</evidence>
<dbReference type="GO" id="GO:0005634">
    <property type="term" value="C:nucleus"/>
    <property type="evidence" value="ECO:0007669"/>
    <property type="project" value="UniProtKB-SubCell"/>
</dbReference>
<evidence type="ECO:0000256" key="5">
    <source>
        <dbReference type="ARBA" id="ARBA00022491"/>
    </source>
</evidence>
<keyword evidence="4" id="KW-0158">Chromosome</keyword>
<dbReference type="SMART" id="SM00333">
    <property type="entry name" value="TUDOR"/>
    <property type="match status" value="2"/>
</dbReference>
<feature type="domain" description="Post-SET" evidence="22">
    <location>
        <begin position="936"/>
        <end position="952"/>
    </location>
</feature>
<keyword evidence="16" id="KW-0539">Nucleus</keyword>
<feature type="region of interest" description="Disordered" evidence="19">
    <location>
        <begin position="363"/>
        <end position="385"/>
    </location>
</feature>
<dbReference type="GO" id="GO:0140999">
    <property type="term" value="F:histone H3K4 trimethyltransferase activity"/>
    <property type="evidence" value="ECO:0007669"/>
    <property type="project" value="UniProtKB-EC"/>
</dbReference>
<proteinExistence type="predicted"/>
<evidence type="ECO:0000256" key="17">
    <source>
        <dbReference type="ARBA" id="ARBA00047571"/>
    </source>
</evidence>
<evidence type="ECO:0000313" key="23">
    <source>
        <dbReference type="Ensembl" id="ENSSLUP00000025344.1"/>
    </source>
</evidence>
<dbReference type="GO" id="GO:0032259">
    <property type="term" value="P:methylation"/>
    <property type="evidence" value="ECO:0007669"/>
    <property type="project" value="UniProtKB-KW"/>
</dbReference>
<keyword evidence="15" id="KW-0804">Transcription</keyword>
<accession>A0A8C9YHJ7</accession>
<dbReference type="Ensembl" id="ENSSLUT00000026167.1">
    <property type="protein sequence ID" value="ENSSLUP00000025344.1"/>
    <property type="gene ID" value="ENSSLUG00000010791.1"/>
</dbReference>
<dbReference type="Gene3D" id="2.30.30.140">
    <property type="match status" value="3"/>
</dbReference>
<dbReference type="InterPro" id="IPR046341">
    <property type="entry name" value="SET_dom_sf"/>
</dbReference>
<feature type="domain" description="Pre-SET" evidence="21">
    <location>
        <begin position="615"/>
        <end position="688"/>
    </location>
</feature>
<dbReference type="SMART" id="SM00391">
    <property type="entry name" value="MBD"/>
    <property type="match status" value="1"/>
</dbReference>
<feature type="domain" description="SET" evidence="20">
    <location>
        <begin position="691"/>
        <end position="927"/>
    </location>
</feature>
<keyword evidence="10" id="KW-0677">Repeat</keyword>
<dbReference type="Pfam" id="PF05033">
    <property type="entry name" value="Pre-SET"/>
    <property type="match status" value="1"/>
</dbReference>
<evidence type="ECO:0000256" key="15">
    <source>
        <dbReference type="ARBA" id="ARBA00023163"/>
    </source>
</evidence>
<dbReference type="Pfam" id="PF00856">
    <property type="entry name" value="SET"/>
    <property type="match status" value="1"/>
</dbReference>
<dbReference type="PROSITE" id="PS50280">
    <property type="entry name" value="SET"/>
    <property type="match status" value="1"/>
</dbReference>
<protein>
    <recommendedName>
        <fullName evidence="3">[histone H3]-lysine(4) N-trimethyltransferase</fullName>
        <ecNumber evidence="3">2.1.1.354</ecNumber>
    </recommendedName>
</protein>
<dbReference type="SMART" id="SM00317">
    <property type="entry name" value="SET"/>
    <property type="match status" value="1"/>
</dbReference>
<evidence type="ECO:0000256" key="14">
    <source>
        <dbReference type="ARBA" id="ARBA00023054"/>
    </source>
</evidence>
<dbReference type="InterPro" id="IPR016177">
    <property type="entry name" value="DNA-bd_dom_sf"/>
</dbReference>
<dbReference type="InterPro" id="IPR001739">
    <property type="entry name" value="Methyl_CpG_DNA-bd"/>
</dbReference>
<dbReference type="PANTHER" id="PTHR46024:SF2">
    <property type="entry name" value="HISTONE-LYSINE N-METHYLTRANSFERASE SETDB1"/>
    <property type="match status" value="1"/>
</dbReference>
<dbReference type="GO" id="GO:0008270">
    <property type="term" value="F:zinc ion binding"/>
    <property type="evidence" value="ECO:0007669"/>
    <property type="project" value="InterPro"/>
</dbReference>
<dbReference type="Pfam" id="PF18300">
    <property type="entry name" value="DUF5604"/>
    <property type="match status" value="1"/>
</dbReference>
<dbReference type="GO" id="GO:0005694">
    <property type="term" value="C:chromosome"/>
    <property type="evidence" value="ECO:0007669"/>
    <property type="project" value="UniProtKB-SubCell"/>
</dbReference>
<dbReference type="GeneTree" id="ENSGT00940000157471"/>
<evidence type="ECO:0000259" key="22">
    <source>
        <dbReference type="PROSITE" id="PS50868"/>
    </source>
</evidence>
<evidence type="ECO:0000256" key="1">
    <source>
        <dbReference type="ARBA" id="ARBA00004123"/>
    </source>
</evidence>
<dbReference type="FunFam" id="2.170.270.10:FF:000020">
    <property type="entry name" value="Histone-lysine N-methyltransferase"/>
    <property type="match status" value="1"/>
</dbReference>
<dbReference type="PROSITE" id="PS50867">
    <property type="entry name" value="PRE_SET"/>
    <property type="match status" value="1"/>
</dbReference>
<dbReference type="CDD" id="cd20382">
    <property type="entry name" value="Tudor_SETDB1_rpt1"/>
    <property type="match status" value="1"/>
</dbReference>
<keyword evidence="12" id="KW-0156">Chromatin regulator</keyword>
<evidence type="ECO:0000256" key="3">
    <source>
        <dbReference type="ARBA" id="ARBA00012182"/>
    </source>
</evidence>
<evidence type="ECO:0000256" key="10">
    <source>
        <dbReference type="ARBA" id="ARBA00022737"/>
    </source>
</evidence>
<dbReference type="GO" id="GO:0070828">
    <property type="term" value="P:heterochromatin organization"/>
    <property type="evidence" value="ECO:0007669"/>
    <property type="project" value="TreeGrafter"/>
</dbReference>
<dbReference type="InterPro" id="IPR041292">
    <property type="entry name" value="Tudor_4"/>
</dbReference>
<dbReference type="InterPro" id="IPR041291">
    <property type="entry name" value="TUDOR_5"/>
</dbReference>
<reference evidence="23" key="2">
    <citation type="submission" date="2025-09" db="UniProtKB">
        <authorList>
            <consortium name="Ensembl"/>
        </authorList>
    </citation>
    <scope>IDENTIFICATION</scope>
</reference>
<evidence type="ECO:0000256" key="11">
    <source>
        <dbReference type="ARBA" id="ARBA00022833"/>
    </source>
</evidence>
<dbReference type="SUPFAM" id="SSF54171">
    <property type="entry name" value="DNA-binding domain"/>
    <property type="match status" value="1"/>
</dbReference>
<comment type="function">
    <text evidence="18">Histone methyltransferase that specifically trimethylates 'Lys-9' of histone H3. H3 'Lys-9' trimethylation represents a specific tag for epigenetic transcriptional repression by recruiting HP1 (CBX1, CBX3 and/or CBX5) proteins to methylated histones. Mainly functions in euchromatin regions, thereby playing a central role in the silencing of euchromatic genes. H3 'Lys-9' trimethylation is coordinated with DNA methylation. Plays a role in promoter hypermethylation and transcriptional silencing of tumor suppressor genes (TSGs) or other tumor-related genes. Also required to maintain a transcriptionally repressive state of genes in undifferentiated embryonic stem cells (ESCs). Associates at promoter regions of tumor suppressor genes (TSGs) leading to their gene silencing.</text>
</comment>
<dbReference type="GO" id="GO:0046974">
    <property type="term" value="F:histone H3K9 methyltransferase activity"/>
    <property type="evidence" value="ECO:0007669"/>
    <property type="project" value="TreeGrafter"/>
</dbReference>
<dbReference type="PANTHER" id="PTHR46024">
    <property type="entry name" value="HISTONE-LYSINE N-METHYLTRANSFERASE EGGLESS"/>
    <property type="match status" value="1"/>
</dbReference>
<dbReference type="InterPro" id="IPR047232">
    <property type="entry name" value="SETDB1/2-like_MBD"/>
</dbReference>
<evidence type="ECO:0000313" key="24">
    <source>
        <dbReference type="Proteomes" id="UP000694568"/>
    </source>
</evidence>